<reference evidence="2 3" key="1">
    <citation type="submission" date="2022-01" db="EMBL/GenBank/DDBJ databases">
        <title>Collection of gut derived symbiotic bacterial strains cultured from healthy donors.</title>
        <authorList>
            <person name="Lin H."/>
            <person name="Kohout C."/>
            <person name="Waligurski E."/>
            <person name="Pamer E.G."/>
        </authorList>
    </citation>
    <scope>NUCLEOTIDE SEQUENCE [LARGE SCALE GENOMIC DNA]</scope>
    <source>
        <strain evidence="2 3">DFI.7.58</strain>
    </source>
</reference>
<name>A0ABS9MMA5_9FIRM</name>
<evidence type="ECO:0000256" key="1">
    <source>
        <dbReference type="SAM" id="SignalP"/>
    </source>
</evidence>
<evidence type="ECO:0000313" key="2">
    <source>
        <dbReference type="EMBL" id="MCG4611317.1"/>
    </source>
</evidence>
<comment type="caution">
    <text evidence="2">The sequence shown here is derived from an EMBL/GenBank/DDBJ whole genome shotgun (WGS) entry which is preliminary data.</text>
</comment>
<evidence type="ECO:0000313" key="3">
    <source>
        <dbReference type="Proteomes" id="UP001298681"/>
    </source>
</evidence>
<feature type="signal peptide" evidence="1">
    <location>
        <begin position="1"/>
        <end position="24"/>
    </location>
</feature>
<feature type="chain" id="PRO_5046230717" evidence="1">
    <location>
        <begin position="25"/>
        <end position="279"/>
    </location>
</feature>
<keyword evidence="3" id="KW-1185">Reference proteome</keyword>
<dbReference type="PROSITE" id="PS51257">
    <property type="entry name" value="PROKAR_LIPOPROTEIN"/>
    <property type="match status" value="1"/>
</dbReference>
<accession>A0ABS9MMA5</accession>
<keyword evidence="1" id="KW-0732">Signal</keyword>
<dbReference type="Proteomes" id="UP001298681">
    <property type="component" value="Unassembled WGS sequence"/>
</dbReference>
<gene>
    <name evidence="2" type="ORF">L0P57_10290</name>
</gene>
<protein>
    <submittedName>
        <fullName evidence="2">Uncharacterized protein</fullName>
    </submittedName>
</protein>
<dbReference type="RefSeq" id="WP_191441912.1">
    <property type="nucleotide sequence ID" value="NZ_JAKNHQ010000014.1"/>
</dbReference>
<organism evidence="2 3">
    <name type="scientific">Anaeromassilibacillus senegalensis</name>
    <dbReference type="NCBI Taxonomy" id="1673717"/>
    <lineage>
        <taxon>Bacteria</taxon>
        <taxon>Bacillati</taxon>
        <taxon>Bacillota</taxon>
        <taxon>Clostridia</taxon>
        <taxon>Eubacteriales</taxon>
        <taxon>Acutalibacteraceae</taxon>
        <taxon>Anaeromassilibacillus</taxon>
    </lineage>
</organism>
<proteinExistence type="predicted"/>
<sequence length="279" mass="30988">MKKFIALILIGVILSCTLSLPAFAFDNINQSDNLSVASVYGKSEEELSHFSSQLLEAMESNLYGAENVITEKSYFVLRKNNQTKEEEVISVTKEKYEQVISGTSISPRVTRPYEEAGIGILTTALVHKAGMTETASVLLELEDSFIPNPSSTSTAILAASISDGEILDSGNYGYYSYTYLGRNYKQNYSHMEKANYRAISVDLPNMLGHTNRKLYIAYDFNRYSNQNFATVSSAFGCSTKVLSIGVSSLPSSFLEFLQGFIINEFEYNFEGVPATEYYA</sequence>
<dbReference type="EMBL" id="JAKNHQ010000014">
    <property type="protein sequence ID" value="MCG4611317.1"/>
    <property type="molecule type" value="Genomic_DNA"/>
</dbReference>